<reference evidence="8" key="1">
    <citation type="submission" date="2018-11" db="EMBL/GenBank/DDBJ databases">
        <title>Chitinophaga lutea sp.nov., isolate from arsenic contaminated soil.</title>
        <authorList>
            <person name="Zong Y."/>
        </authorList>
    </citation>
    <scope>NUCLEOTIDE SEQUENCE [LARGE SCALE GENOMIC DNA]</scope>
    <source>
        <strain evidence="8">YLT18</strain>
    </source>
</reference>
<comment type="similarity">
    <text evidence="1">Belongs to the sigma-70 factor family. ECF subfamily.</text>
</comment>
<evidence type="ECO:0000313" key="7">
    <source>
        <dbReference type="EMBL" id="RPD38112.1"/>
    </source>
</evidence>
<comment type="caution">
    <text evidence="7">The sequence shown here is derived from an EMBL/GenBank/DDBJ whole genome shotgun (WGS) entry which is preliminary data.</text>
</comment>
<dbReference type="SUPFAM" id="SSF88946">
    <property type="entry name" value="Sigma2 domain of RNA polymerase sigma factors"/>
    <property type="match status" value="1"/>
</dbReference>
<sequence>MSENLNNEQELLKKLARGDQEAFRALFSQHYRALCFFAASIIIDRQEAEDIVQESFSRFWDKRAGFPTAAAVKAFLYIATKNACLNYRKLRERRNEREKAFVYLQEGDDLSTFDPVLAETEIIGELYREIENLPTQCRRVFTLSYLEGRKNEEIATTLGISYNTVRTQKLRALKLIRSALLKKNLLPALMAYLAFLKSIN</sequence>
<protein>
    <submittedName>
        <fullName evidence="7">RNA polymerase sigma-70 factor</fullName>
    </submittedName>
</protein>
<dbReference type="Pfam" id="PF04542">
    <property type="entry name" value="Sigma70_r2"/>
    <property type="match status" value="1"/>
</dbReference>
<dbReference type="GO" id="GO:0006352">
    <property type="term" value="P:DNA-templated transcription initiation"/>
    <property type="evidence" value="ECO:0007669"/>
    <property type="project" value="InterPro"/>
</dbReference>
<accession>A0A3N4M4R2</accession>
<dbReference type="InterPro" id="IPR007627">
    <property type="entry name" value="RNA_pol_sigma70_r2"/>
</dbReference>
<dbReference type="InterPro" id="IPR036388">
    <property type="entry name" value="WH-like_DNA-bd_sf"/>
</dbReference>
<dbReference type="InterPro" id="IPR013249">
    <property type="entry name" value="RNA_pol_sigma70_r4_t2"/>
</dbReference>
<organism evidence="7 8">
    <name type="scientific">Chitinophaga barathri</name>
    <dbReference type="NCBI Taxonomy" id="1647451"/>
    <lineage>
        <taxon>Bacteria</taxon>
        <taxon>Pseudomonadati</taxon>
        <taxon>Bacteroidota</taxon>
        <taxon>Chitinophagia</taxon>
        <taxon>Chitinophagales</taxon>
        <taxon>Chitinophagaceae</taxon>
        <taxon>Chitinophaga</taxon>
    </lineage>
</organism>
<dbReference type="OrthoDB" id="656273at2"/>
<dbReference type="PANTHER" id="PTHR43133:SF46">
    <property type="entry name" value="RNA POLYMERASE SIGMA-70 FACTOR ECF SUBFAMILY"/>
    <property type="match status" value="1"/>
</dbReference>
<keyword evidence="8" id="KW-1185">Reference proteome</keyword>
<dbReference type="NCBIfam" id="TIGR02985">
    <property type="entry name" value="Sig70_bacteroi1"/>
    <property type="match status" value="1"/>
</dbReference>
<proteinExistence type="inferred from homology"/>
<dbReference type="InterPro" id="IPR014327">
    <property type="entry name" value="RNA_pol_sigma70_bacteroid"/>
</dbReference>
<dbReference type="PANTHER" id="PTHR43133">
    <property type="entry name" value="RNA POLYMERASE ECF-TYPE SIGMA FACTO"/>
    <property type="match status" value="1"/>
</dbReference>
<feature type="domain" description="RNA polymerase sigma factor 70 region 4 type 2" evidence="6">
    <location>
        <begin position="125"/>
        <end position="175"/>
    </location>
</feature>
<dbReference type="Gene3D" id="1.10.1740.10">
    <property type="match status" value="1"/>
</dbReference>
<evidence type="ECO:0000256" key="4">
    <source>
        <dbReference type="ARBA" id="ARBA00023163"/>
    </source>
</evidence>
<name>A0A3N4M4R2_9BACT</name>
<keyword evidence="4" id="KW-0804">Transcription</keyword>
<dbReference type="AlphaFoldDB" id="A0A3N4M4R2"/>
<evidence type="ECO:0000259" key="6">
    <source>
        <dbReference type="Pfam" id="PF08281"/>
    </source>
</evidence>
<dbReference type="NCBIfam" id="TIGR02937">
    <property type="entry name" value="sigma70-ECF"/>
    <property type="match status" value="1"/>
</dbReference>
<evidence type="ECO:0000256" key="3">
    <source>
        <dbReference type="ARBA" id="ARBA00023082"/>
    </source>
</evidence>
<dbReference type="GO" id="GO:0003677">
    <property type="term" value="F:DNA binding"/>
    <property type="evidence" value="ECO:0007669"/>
    <property type="project" value="InterPro"/>
</dbReference>
<dbReference type="SUPFAM" id="SSF88659">
    <property type="entry name" value="Sigma3 and sigma4 domains of RNA polymerase sigma factors"/>
    <property type="match status" value="1"/>
</dbReference>
<dbReference type="InterPro" id="IPR013325">
    <property type="entry name" value="RNA_pol_sigma_r2"/>
</dbReference>
<dbReference type="InterPro" id="IPR013324">
    <property type="entry name" value="RNA_pol_sigma_r3/r4-like"/>
</dbReference>
<feature type="domain" description="RNA polymerase sigma-70 region 2" evidence="5">
    <location>
        <begin position="26"/>
        <end position="93"/>
    </location>
</feature>
<dbReference type="Pfam" id="PF08281">
    <property type="entry name" value="Sigma70_r4_2"/>
    <property type="match status" value="1"/>
</dbReference>
<keyword evidence="2" id="KW-0805">Transcription regulation</keyword>
<evidence type="ECO:0000313" key="8">
    <source>
        <dbReference type="Proteomes" id="UP000279089"/>
    </source>
</evidence>
<dbReference type="Proteomes" id="UP000279089">
    <property type="component" value="Unassembled WGS sequence"/>
</dbReference>
<dbReference type="RefSeq" id="WP_120519255.1">
    <property type="nucleotide sequence ID" value="NZ_QXZY01000017.1"/>
</dbReference>
<dbReference type="InterPro" id="IPR039425">
    <property type="entry name" value="RNA_pol_sigma-70-like"/>
</dbReference>
<keyword evidence="3" id="KW-0731">Sigma factor</keyword>
<evidence type="ECO:0000256" key="1">
    <source>
        <dbReference type="ARBA" id="ARBA00010641"/>
    </source>
</evidence>
<evidence type="ECO:0000256" key="2">
    <source>
        <dbReference type="ARBA" id="ARBA00023015"/>
    </source>
</evidence>
<dbReference type="Gene3D" id="1.10.10.10">
    <property type="entry name" value="Winged helix-like DNA-binding domain superfamily/Winged helix DNA-binding domain"/>
    <property type="match status" value="1"/>
</dbReference>
<dbReference type="GO" id="GO:0016987">
    <property type="term" value="F:sigma factor activity"/>
    <property type="evidence" value="ECO:0007669"/>
    <property type="project" value="UniProtKB-KW"/>
</dbReference>
<dbReference type="InterPro" id="IPR014284">
    <property type="entry name" value="RNA_pol_sigma-70_dom"/>
</dbReference>
<dbReference type="EMBL" id="RMBX01000018">
    <property type="protein sequence ID" value="RPD38112.1"/>
    <property type="molecule type" value="Genomic_DNA"/>
</dbReference>
<evidence type="ECO:0000259" key="5">
    <source>
        <dbReference type="Pfam" id="PF04542"/>
    </source>
</evidence>
<gene>
    <name evidence="7" type="ORF">EG028_26725</name>
</gene>